<accession>A0ABR1GGH0</accession>
<dbReference type="Pfam" id="PF11951">
    <property type="entry name" value="Fungal_trans_2"/>
    <property type="match status" value="1"/>
</dbReference>
<dbReference type="PROSITE" id="PS50048">
    <property type="entry name" value="ZN2_CY6_FUNGAL_2"/>
    <property type="match status" value="1"/>
</dbReference>
<dbReference type="PROSITE" id="PS00463">
    <property type="entry name" value="ZN2_CY6_FUNGAL_1"/>
    <property type="match status" value="1"/>
</dbReference>
<proteinExistence type="predicted"/>
<gene>
    <name evidence="4" type="ORF">QQX98_013262</name>
</gene>
<reference evidence="4 5" key="1">
    <citation type="journal article" date="2025" name="Microbiol. Resour. Announc.">
        <title>Draft genome sequences for Neonectria magnoliae and Neonectria punicea, canker pathogens of Liriodendron tulipifera and Acer saccharum in West Virginia.</title>
        <authorList>
            <person name="Petronek H.M."/>
            <person name="Kasson M.T."/>
            <person name="Metheny A.M."/>
            <person name="Stauder C.M."/>
            <person name="Lovett B."/>
            <person name="Lynch S.C."/>
            <person name="Garnas J.R."/>
            <person name="Kasson L.R."/>
            <person name="Stajich J.E."/>
        </authorList>
    </citation>
    <scope>NUCLEOTIDE SEQUENCE [LARGE SCALE GENOMIC DNA]</scope>
    <source>
        <strain evidence="4 5">NRRL 64653</strain>
    </source>
</reference>
<dbReference type="EMBL" id="JAZAVJ010000568">
    <property type="protein sequence ID" value="KAK7393958.1"/>
    <property type="molecule type" value="Genomic_DNA"/>
</dbReference>
<dbReference type="Pfam" id="PF00172">
    <property type="entry name" value="Zn_clus"/>
    <property type="match status" value="1"/>
</dbReference>
<dbReference type="Proteomes" id="UP001498476">
    <property type="component" value="Unassembled WGS sequence"/>
</dbReference>
<feature type="compositionally biased region" description="Low complexity" evidence="2">
    <location>
        <begin position="75"/>
        <end position="96"/>
    </location>
</feature>
<evidence type="ECO:0000313" key="4">
    <source>
        <dbReference type="EMBL" id="KAK7393958.1"/>
    </source>
</evidence>
<feature type="compositionally biased region" description="Basic residues" evidence="2">
    <location>
        <begin position="18"/>
        <end position="37"/>
    </location>
</feature>
<feature type="region of interest" description="Disordered" evidence="2">
    <location>
        <begin position="68"/>
        <end position="96"/>
    </location>
</feature>
<dbReference type="SUPFAM" id="SSF57701">
    <property type="entry name" value="Zn2/Cys6 DNA-binding domain"/>
    <property type="match status" value="1"/>
</dbReference>
<feature type="region of interest" description="Disordered" evidence="2">
    <location>
        <begin position="1"/>
        <end position="37"/>
    </location>
</feature>
<evidence type="ECO:0000256" key="2">
    <source>
        <dbReference type="SAM" id="MobiDB-lite"/>
    </source>
</evidence>
<dbReference type="SMART" id="SM00066">
    <property type="entry name" value="GAL4"/>
    <property type="match status" value="1"/>
</dbReference>
<dbReference type="InterPro" id="IPR053157">
    <property type="entry name" value="Sterol_Uptake_Regulator"/>
</dbReference>
<evidence type="ECO:0000313" key="5">
    <source>
        <dbReference type="Proteomes" id="UP001498476"/>
    </source>
</evidence>
<keyword evidence="5" id="KW-1185">Reference proteome</keyword>
<dbReference type="PANTHER" id="PTHR47784">
    <property type="entry name" value="STEROL UPTAKE CONTROL PROTEIN 2"/>
    <property type="match status" value="1"/>
</dbReference>
<keyword evidence="1" id="KW-0539">Nucleus</keyword>
<dbReference type="InterPro" id="IPR001138">
    <property type="entry name" value="Zn2Cys6_DnaBD"/>
</dbReference>
<feature type="domain" description="Zn(2)-C6 fungal-type" evidence="3">
    <location>
        <begin position="29"/>
        <end position="59"/>
    </location>
</feature>
<protein>
    <recommendedName>
        <fullName evidence="3">Zn(2)-C6 fungal-type domain-containing protein</fullName>
    </recommendedName>
</protein>
<comment type="caution">
    <text evidence="4">The sequence shown here is derived from an EMBL/GenBank/DDBJ whole genome shotgun (WGS) entry which is preliminary data.</text>
</comment>
<organism evidence="4 5">
    <name type="scientific">Neonectria punicea</name>
    <dbReference type="NCBI Taxonomy" id="979145"/>
    <lineage>
        <taxon>Eukaryota</taxon>
        <taxon>Fungi</taxon>
        <taxon>Dikarya</taxon>
        <taxon>Ascomycota</taxon>
        <taxon>Pezizomycotina</taxon>
        <taxon>Sordariomycetes</taxon>
        <taxon>Hypocreomycetidae</taxon>
        <taxon>Hypocreales</taxon>
        <taxon>Nectriaceae</taxon>
        <taxon>Neonectria</taxon>
    </lineage>
</organism>
<dbReference type="Gene3D" id="4.10.240.10">
    <property type="entry name" value="Zn(2)-C6 fungal-type DNA-binding domain"/>
    <property type="match status" value="1"/>
</dbReference>
<dbReference type="PANTHER" id="PTHR47784:SF5">
    <property type="entry name" value="STEROL UPTAKE CONTROL PROTEIN 2"/>
    <property type="match status" value="1"/>
</dbReference>
<sequence length="418" mass="47040">MADPAPPHDEDAVDKPYHTKRPHKKSRSGCMSCKRRKVKCDEARPTCRACALRKTRCEYPSAPPTTDFWLSTPTGSPAPSVASDSSSSSSSSSSDSAGLSLVVQEPLFRHPATDEVDMKLLWFYTTATSESFSVEPGRGDPKKDVMQTTIVQYAFENPFLMNSLFALSSLHLQNLNQGVPRRALTYRAQSFEGYRRAIEAAKPDTFPALLVNSLLLTALSSQNFREDNANDLYIIDWMIIWRGIRLMFQMISRPSILSTGIGPLFDRPPIDFDAAAAAIPNQLVSMVSLIKPDEDDYLDVPVYYETLKYLGSLYDNVPNGMDEAMTLRIITWFTILPSKFIELARAKQPRALVIIAHYAVFIKMIQNVWWIVGIGDRSVKDICKYLGPTWHQFLSVPLVASRIESQEELIRIVQENVF</sequence>
<dbReference type="InterPro" id="IPR021858">
    <property type="entry name" value="Fun_TF"/>
</dbReference>
<evidence type="ECO:0000259" key="3">
    <source>
        <dbReference type="PROSITE" id="PS50048"/>
    </source>
</evidence>
<evidence type="ECO:0000256" key="1">
    <source>
        <dbReference type="ARBA" id="ARBA00023242"/>
    </source>
</evidence>
<dbReference type="CDD" id="cd00067">
    <property type="entry name" value="GAL4"/>
    <property type="match status" value="1"/>
</dbReference>
<dbReference type="InterPro" id="IPR036864">
    <property type="entry name" value="Zn2-C6_fun-type_DNA-bd_sf"/>
</dbReference>
<name>A0ABR1GGH0_9HYPO</name>
<feature type="compositionally biased region" description="Basic and acidic residues" evidence="2">
    <location>
        <begin position="1"/>
        <end position="17"/>
    </location>
</feature>